<dbReference type="RefSeq" id="WP_183315240.1">
    <property type="nucleotide sequence ID" value="NZ_JACHXQ010000017.1"/>
</dbReference>
<dbReference type="EMBL" id="JACHXQ010000017">
    <property type="protein sequence ID" value="MBB3185754.1"/>
    <property type="molecule type" value="Genomic_DNA"/>
</dbReference>
<comment type="caution">
    <text evidence="1">The sequence shown here is derived from an EMBL/GenBank/DDBJ whole genome shotgun (WGS) entry which is preliminary data.</text>
</comment>
<accession>A0A7W5DNM0</accession>
<gene>
    <name evidence="1" type="ORF">FHR95_003347</name>
</gene>
<evidence type="ECO:0000313" key="2">
    <source>
        <dbReference type="Proteomes" id="UP000563050"/>
    </source>
</evidence>
<keyword evidence="2" id="KW-1185">Reference proteome</keyword>
<protein>
    <submittedName>
        <fullName evidence="1">Uncharacterized protein</fullName>
    </submittedName>
</protein>
<name>A0A7W5DNM0_9GAMM</name>
<sequence>MIRYDEEKSFELTDFKEIAGEDVVRVVISRCPKKVMTRVAKASDHFEKAKKLSGIDDEMGVIRLIAAEEELVVAIFELIKSQKPGGGRYKTYVKKFNNHKVKLGFYPVLSQVKHILSSIYSSGVALDGMQGDFGFSYRLVVENDKAVARIYYDDKGGYIDHNPMSQIISLEDREYDEVLESLYKEFEGRVHADANMDIKTFVAQRSDFRNKILYATDEGVASMGESLDDLISKVFSIAIQDLLWVLCVLSSYPLDKNADLLLKQFFELYGMILKEAGVRDIKPLP</sequence>
<evidence type="ECO:0000313" key="1">
    <source>
        <dbReference type="EMBL" id="MBB3185754.1"/>
    </source>
</evidence>
<dbReference type="AlphaFoldDB" id="A0A7W5DNM0"/>
<dbReference type="Proteomes" id="UP000563050">
    <property type="component" value="Unassembled WGS sequence"/>
</dbReference>
<proteinExistence type="predicted"/>
<organism evidence="1 2">
    <name type="scientific">Halomonas fontilapidosi</name>
    <dbReference type="NCBI Taxonomy" id="616675"/>
    <lineage>
        <taxon>Bacteria</taxon>
        <taxon>Pseudomonadati</taxon>
        <taxon>Pseudomonadota</taxon>
        <taxon>Gammaproteobacteria</taxon>
        <taxon>Oceanospirillales</taxon>
        <taxon>Halomonadaceae</taxon>
        <taxon>Halomonas</taxon>
    </lineage>
</organism>
<reference evidence="1 2" key="1">
    <citation type="submission" date="2020-08" db="EMBL/GenBank/DDBJ databases">
        <title>Genomic Encyclopedia of Type Strains, Phase III (KMG-III): the genomes of soil and plant-associated and newly described type strains.</title>
        <authorList>
            <person name="Whitman W."/>
        </authorList>
    </citation>
    <scope>NUCLEOTIDE SEQUENCE [LARGE SCALE GENOMIC DNA]</scope>
    <source>
        <strain evidence="1 2">CECT 7341</strain>
    </source>
</reference>